<name>A0AAV6VQP7_9ARAC</name>
<dbReference type="GO" id="GO:0005524">
    <property type="term" value="F:ATP binding"/>
    <property type="evidence" value="ECO:0007669"/>
    <property type="project" value="UniProtKB-KW"/>
</dbReference>
<organism evidence="16 17">
    <name type="scientific">Oedothorax gibbosus</name>
    <dbReference type="NCBI Taxonomy" id="931172"/>
    <lineage>
        <taxon>Eukaryota</taxon>
        <taxon>Metazoa</taxon>
        <taxon>Ecdysozoa</taxon>
        <taxon>Arthropoda</taxon>
        <taxon>Chelicerata</taxon>
        <taxon>Arachnida</taxon>
        <taxon>Araneae</taxon>
        <taxon>Araneomorphae</taxon>
        <taxon>Entelegynae</taxon>
        <taxon>Araneoidea</taxon>
        <taxon>Linyphiidae</taxon>
        <taxon>Erigoninae</taxon>
        <taxon>Oedothorax</taxon>
    </lineage>
</organism>
<feature type="region of interest" description="Disordered" evidence="15">
    <location>
        <begin position="42"/>
        <end position="92"/>
    </location>
</feature>
<evidence type="ECO:0000256" key="3">
    <source>
        <dbReference type="ARBA" id="ARBA00022491"/>
    </source>
</evidence>
<evidence type="ECO:0000256" key="14">
    <source>
        <dbReference type="ARBA" id="ARBA00083294"/>
    </source>
</evidence>
<comment type="caution">
    <text evidence="16">The sequence shown here is derived from an EMBL/GenBank/DDBJ whole genome shotgun (WGS) entry which is preliminary data.</text>
</comment>
<evidence type="ECO:0000256" key="9">
    <source>
        <dbReference type="ARBA" id="ARBA00023163"/>
    </source>
</evidence>
<keyword evidence="5" id="KW-0547">Nucleotide-binding</keyword>
<dbReference type="InterPro" id="IPR026314">
    <property type="entry name" value="YLP_motif_con_p1"/>
</dbReference>
<keyword evidence="7" id="KW-0832">Ubl conjugation</keyword>
<gene>
    <name evidence="16" type="ORF">JTE90_006927</name>
</gene>
<dbReference type="InterPro" id="IPR013641">
    <property type="entry name" value="KTI12/PSTK"/>
</dbReference>
<dbReference type="SUPFAM" id="SSF52540">
    <property type="entry name" value="P-loop containing nucleoside triphosphate hydrolases"/>
    <property type="match status" value="1"/>
</dbReference>
<feature type="compositionally biased region" description="Basic and acidic residues" evidence="15">
    <location>
        <begin position="105"/>
        <end position="272"/>
    </location>
</feature>
<comment type="function">
    <text evidence="11">Plays a role in the reduction of telomerase activity during differentiation of embryonic stem cells by binding to the core promoter of TERT and controlling its down-regulation.</text>
</comment>
<evidence type="ECO:0000256" key="1">
    <source>
        <dbReference type="ARBA" id="ARBA00004324"/>
    </source>
</evidence>
<evidence type="ECO:0000313" key="16">
    <source>
        <dbReference type="EMBL" id="KAG8198182.1"/>
    </source>
</evidence>
<dbReference type="Gene3D" id="3.40.50.300">
    <property type="entry name" value="P-loop containing nucleotide triphosphate hydrolases"/>
    <property type="match status" value="1"/>
</dbReference>
<keyword evidence="2" id="KW-0488">Methylation</keyword>
<feature type="compositionally biased region" description="Basic and acidic residues" evidence="15">
    <location>
        <begin position="76"/>
        <end position="92"/>
    </location>
</feature>
<dbReference type="AlphaFoldDB" id="A0AAV6VQP7"/>
<comment type="subunit">
    <text evidence="12">Interacts with PPP1CA and NCOA5. Forms a complex with ILF2, ILF3, KHDRBS1, RBMX, NCOA5 and PPP1CA.</text>
</comment>
<evidence type="ECO:0000256" key="15">
    <source>
        <dbReference type="SAM" id="MobiDB-lite"/>
    </source>
</evidence>
<evidence type="ECO:0000256" key="8">
    <source>
        <dbReference type="ARBA" id="ARBA00023015"/>
    </source>
</evidence>
<protein>
    <recommendedName>
        <fullName evidence="13">YLP motif-containing protein 1</fullName>
    </recommendedName>
    <alternativeName>
        <fullName evidence="14">Nuclear protein ZAP3</fullName>
    </alternativeName>
</protein>
<evidence type="ECO:0000313" key="17">
    <source>
        <dbReference type="Proteomes" id="UP000827092"/>
    </source>
</evidence>
<evidence type="ECO:0000256" key="11">
    <source>
        <dbReference type="ARBA" id="ARBA00058677"/>
    </source>
</evidence>
<evidence type="ECO:0000256" key="13">
    <source>
        <dbReference type="ARBA" id="ARBA00068971"/>
    </source>
</evidence>
<dbReference type="GO" id="GO:0016607">
    <property type="term" value="C:nuclear speck"/>
    <property type="evidence" value="ECO:0007669"/>
    <property type="project" value="UniProtKB-SubCell"/>
</dbReference>
<evidence type="ECO:0000256" key="10">
    <source>
        <dbReference type="ARBA" id="ARBA00023242"/>
    </source>
</evidence>
<dbReference type="GO" id="GO:0032204">
    <property type="term" value="P:regulation of telomere maintenance"/>
    <property type="evidence" value="ECO:0007669"/>
    <property type="project" value="TreeGrafter"/>
</dbReference>
<evidence type="ECO:0000256" key="7">
    <source>
        <dbReference type="ARBA" id="ARBA00022843"/>
    </source>
</evidence>
<keyword evidence="3" id="KW-0678">Repressor</keyword>
<evidence type="ECO:0000256" key="5">
    <source>
        <dbReference type="ARBA" id="ARBA00022741"/>
    </source>
</evidence>
<dbReference type="Pfam" id="PF08433">
    <property type="entry name" value="KTI12"/>
    <property type="match status" value="1"/>
</dbReference>
<keyword evidence="4" id="KW-1017">Isopeptide bond</keyword>
<dbReference type="FunFam" id="3.40.50.300:FF:000399">
    <property type="entry name" value="YLP motif containing 1"/>
    <property type="match status" value="1"/>
</dbReference>
<dbReference type="Proteomes" id="UP000827092">
    <property type="component" value="Unassembled WGS sequence"/>
</dbReference>
<feature type="region of interest" description="Disordered" evidence="15">
    <location>
        <begin position="105"/>
        <end position="296"/>
    </location>
</feature>
<evidence type="ECO:0000256" key="2">
    <source>
        <dbReference type="ARBA" id="ARBA00022481"/>
    </source>
</evidence>
<reference evidence="16 17" key="1">
    <citation type="journal article" date="2022" name="Nat. Ecol. Evol.">
        <title>A masculinizing supergene underlies an exaggerated male reproductive morph in a spider.</title>
        <authorList>
            <person name="Hendrickx F."/>
            <person name="De Corte Z."/>
            <person name="Sonet G."/>
            <person name="Van Belleghem S.M."/>
            <person name="Kostlbacher S."/>
            <person name="Vangestel C."/>
        </authorList>
    </citation>
    <scope>NUCLEOTIDE SEQUENCE [LARGE SCALE GENOMIC DNA]</scope>
    <source>
        <strain evidence="16">W744_W776</strain>
    </source>
</reference>
<evidence type="ECO:0000256" key="4">
    <source>
        <dbReference type="ARBA" id="ARBA00022499"/>
    </source>
</evidence>
<keyword evidence="17" id="KW-1185">Reference proteome</keyword>
<dbReference type="InterPro" id="IPR027417">
    <property type="entry name" value="P-loop_NTPase"/>
</dbReference>
<proteinExistence type="predicted"/>
<comment type="subcellular location">
    <subcellularLocation>
        <location evidence="1">Nucleus speckle</location>
    </subcellularLocation>
</comment>
<sequence length="608" mass="71432">MFVFNPADNFSTELSGVTEPIIFSQVSVQTYDYGHGLEPMTSSVTAAREKDPELPPPKKVFNYGHRGGVEEPEFLDQERFPPFSDDRNQDRDFDRYRSREFDDWDSRNFRGRDFDDRDKDLRSRYFGNREQKDIGGRDSKNFRDRDSKDFADRDSKDFRDRDSRDFRDRDSKVFSEPKVKEYIEPDAKERESLTKDLKSRYFGNRDSKVSASRDHGDRDLDLRDSKRGRDRYRDDDDARDKKSRWDPTDEPDRNGSRDLAGKKESFDKKALDVGKSQSRPFKSEEATPIDDLLMPPKRTTRPKQIVIVLRGIPGSGKTHVAKLIKDKEVENGGSAPRILSLDDYFMAEQEVNDIDPDTGKKVKRKEFKYEYEAEMEETYRSSLFKSFKKTIDDRFFPFIIVDAINNKTKHYEQYWSYAKPRGFEVYIAELDSQDPNICFKRNTHERTLEDITKLLITWENKPKHFMALDVRSLLQEAAITEVEMEVETDDKKDIEEIDLGSPKDDAEEVSGHVPSRWEKFEATEEKLLQLDGLRVKKNSSMEDYLQLPDDYENRKCEPGKKRVRWADLEERKEQDRLRAIGFVVGQTDWNKMTDPSHADRALTKTKFF</sequence>
<dbReference type="EMBL" id="JAFNEN010000043">
    <property type="protein sequence ID" value="KAG8198182.1"/>
    <property type="molecule type" value="Genomic_DNA"/>
</dbReference>
<evidence type="ECO:0000256" key="12">
    <source>
        <dbReference type="ARBA" id="ARBA00065932"/>
    </source>
</evidence>
<keyword evidence="6" id="KW-0067">ATP-binding</keyword>
<dbReference type="PANTHER" id="PTHR13413">
    <property type="entry name" value="YLP MOTIF CONTAINING PROTEIN NUCLEAR PROTEIN ZAP"/>
    <property type="match status" value="1"/>
</dbReference>
<keyword evidence="8" id="KW-0805">Transcription regulation</keyword>
<keyword evidence="9" id="KW-0804">Transcription</keyword>
<evidence type="ECO:0000256" key="6">
    <source>
        <dbReference type="ARBA" id="ARBA00022840"/>
    </source>
</evidence>
<keyword evidence="10" id="KW-0539">Nucleus</keyword>
<accession>A0AAV6VQP7</accession>
<dbReference type="PANTHER" id="PTHR13413:SF0">
    <property type="entry name" value="YLP MOTIF-CONTAINING PROTEIN 1"/>
    <property type="match status" value="1"/>
</dbReference>